<dbReference type="AlphaFoldDB" id="A0AAV2ETV9"/>
<organism evidence="2 3">
    <name type="scientific">Linum trigynum</name>
    <dbReference type="NCBI Taxonomy" id="586398"/>
    <lineage>
        <taxon>Eukaryota</taxon>
        <taxon>Viridiplantae</taxon>
        <taxon>Streptophyta</taxon>
        <taxon>Embryophyta</taxon>
        <taxon>Tracheophyta</taxon>
        <taxon>Spermatophyta</taxon>
        <taxon>Magnoliopsida</taxon>
        <taxon>eudicotyledons</taxon>
        <taxon>Gunneridae</taxon>
        <taxon>Pentapetalae</taxon>
        <taxon>rosids</taxon>
        <taxon>fabids</taxon>
        <taxon>Malpighiales</taxon>
        <taxon>Linaceae</taxon>
        <taxon>Linum</taxon>
    </lineage>
</organism>
<evidence type="ECO:0000256" key="1">
    <source>
        <dbReference type="SAM" id="MobiDB-lite"/>
    </source>
</evidence>
<sequence length="174" mass="18531">MSSSKLSNLSWAELRDRARRIGRRWSSEESPTVQAETVTQIADGERPPTSAEADEAVEVTVGGSDTELAMKEKGGDIASSWAIQEPSWVIRSTIAKGEDASWSLAAAVAATGTRQVVVSPSGMEEKKIPPEPRLGKQELRTATSSGQPACHRLGGSPPGDDSAMESSRPPCRRT</sequence>
<proteinExistence type="predicted"/>
<evidence type="ECO:0000313" key="3">
    <source>
        <dbReference type="Proteomes" id="UP001497516"/>
    </source>
</evidence>
<feature type="region of interest" description="Disordered" evidence="1">
    <location>
        <begin position="118"/>
        <end position="174"/>
    </location>
</feature>
<gene>
    <name evidence="2" type="ORF">LTRI10_LOCUS30236</name>
</gene>
<reference evidence="2 3" key="1">
    <citation type="submission" date="2024-04" db="EMBL/GenBank/DDBJ databases">
        <authorList>
            <person name="Fracassetti M."/>
        </authorList>
    </citation>
    <scope>NUCLEOTIDE SEQUENCE [LARGE SCALE GENOMIC DNA]</scope>
</reference>
<dbReference type="Proteomes" id="UP001497516">
    <property type="component" value="Chromosome 5"/>
</dbReference>
<name>A0AAV2ETV9_9ROSI</name>
<protein>
    <submittedName>
        <fullName evidence="2">Uncharacterized protein</fullName>
    </submittedName>
</protein>
<keyword evidence="3" id="KW-1185">Reference proteome</keyword>
<dbReference type="EMBL" id="OZ034818">
    <property type="protein sequence ID" value="CAL1389374.1"/>
    <property type="molecule type" value="Genomic_DNA"/>
</dbReference>
<accession>A0AAV2ETV9</accession>
<evidence type="ECO:0000313" key="2">
    <source>
        <dbReference type="EMBL" id="CAL1389374.1"/>
    </source>
</evidence>
<feature type="compositionally biased region" description="Basic and acidic residues" evidence="1">
    <location>
        <begin position="123"/>
        <end position="139"/>
    </location>
</feature>